<evidence type="ECO:0000256" key="2">
    <source>
        <dbReference type="SAM" id="MobiDB-lite"/>
    </source>
</evidence>
<dbReference type="Gene3D" id="3.30.559.10">
    <property type="entry name" value="Chloramphenicol acetyltransferase-like domain"/>
    <property type="match status" value="1"/>
</dbReference>
<gene>
    <name evidence="3" type="ORF">CTI12_AA189100</name>
</gene>
<keyword evidence="1 3" id="KW-0808">Transferase</keyword>
<name>A0A2U1P5Y0_ARTAN</name>
<dbReference type="EMBL" id="PKPP01001622">
    <property type="protein sequence ID" value="PWA81174.1"/>
    <property type="molecule type" value="Genomic_DNA"/>
</dbReference>
<reference evidence="3 4" key="1">
    <citation type="journal article" date="2018" name="Mol. Plant">
        <title>The genome of Artemisia annua provides insight into the evolution of Asteraceae family and artemisinin biosynthesis.</title>
        <authorList>
            <person name="Shen Q."/>
            <person name="Zhang L."/>
            <person name="Liao Z."/>
            <person name="Wang S."/>
            <person name="Yan T."/>
            <person name="Shi P."/>
            <person name="Liu M."/>
            <person name="Fu X."/>
            <person name="Pan Q."/>
            <person name="Wang Y."/>
            <person name="Lv Z."/>
            <person name="Lu X."/>
            <person name="Zhang F."/>
            <person name="Jiang W."/>
            <person name="Ma Y."/>
            <person name="Chen M."/>
            <person name="Hao X."/>
            <person name="Li L."/>
            <person name="Tang Y."/>
            <person name="Lv G."/>
            <person name="Zhou Y."/>
            <person name="Sun X."/>
            <person name="Brodelius P.E."/>
            <person name="Rose J.K.C."/>
            <person name="Tang K."/>
        </authorList>
    </citation>
    <scope>NUCLEOTIDE SEQUENCE [LARGE SCALE GENOMIC DNA]</scope>
    <source>
        <strain evidence="4">cv. Huhao1</strain>
        <tissue evidence="3">Leaf</tissue>
    </source>
</reference>
<evidence type="ECO:0000313" key="4">
    <source>
        <dbReference type="Proteomes" id="UP000245207"/>
    </source>
</evidence>
<dbReference type="Pfam" id="PF02458">
    <property type="entry name" value="Transferase"/>
    <property type="match status" value="1"/>
</dbReference>
<evidence type="ECO:0000256" key="1">
    <source>
        <dbReference type="ARBA" id="ARBA00022679"/>
    </source>
</evidence>
<feature type="region of interest" description="Disordered" evidence="2">
    <location>
        <begin position="36"/>
        <end position="59"/>
    </location>
</feature>
<sequence>MSQIADLNSIHVGSSPKFNMYGCEFGLGKAVAARSGHTNKGDGKITMSPGREGGTKSVKMESCVYMLPRESDGR</sequence>
<organism evidence="3 4">
    <name type="scientific">Artemisia annua</name>
    <name type="common">Sweet wormwood</name>
    <dbReference type="NCBI Taxonomy" id="35608"/>
    <lineage>
        <taxon>Eukaryota</taxon>
        <taxon>Viridiplantae</taxon>
        <taxon>Streptophyta</taxon>
        <taxon>Embryophyta</taxon>
        <taxon>Tracheophyta</taxon>
        <taxon>Spermatophyta</taxon>
        <taxon>Magnoliopsida</taxon>
        <taxon>eudicotyledons</taxon>
        <taxon>Gunneridae</taxon>
        <taxon>Pentapetalae</taxon>
        <taxon>asterids</taxon>
        <taxon>campanulids</taxon>
        <taxon>Asterales</taxon>
        <taxon>Asteraceae</taxon>
        <taxon>Asteroideae</taxon>
        <taxon>Anthemideae</taxon>
        <taxon>Artemisiinae</taxon>
        <taxon>Artemisia</taxon>
    </lineage>
</organism>
<protein>
    <submittedName>
        <fullName evidence="3">Transferase, Chloramphenicol acetyltransferase-like domain protein</fullName>
    </submittedName>
</protein>
<dbReference type="OrthoDB" id="1862401at2759"/>
<dbReference type="PANTHER" id="PTHR31896">
    <property type="entry name" value="FAMILY REGULATORY PROTEIN, PUTATIVE (AFU_ORTHOLOGUE AFUA_3G14730)-RELATED"/>
    <property type="match status" value="1"/>
</dbReference>
<evidence type="ECO:0000313" key="3">
    <source>
        <dbReference type="EMBL" id="PWA81174.1"/>
    </source>
</evidence>
<dbReference type="STRING" id="35608.A0A2U1P5Y0"/>
<dbReference type="GO" id="GO:0016740">
    <property type="term" value="F:transferase activity"/>
    <property type="evidence" value="ECO:0007669"/>
    <property type="project" value="UniProtKB-KW"/>
</dbReference>
<proteinExistence type="predicted"/>
<comment type="caution">
    <text evidence="3">The sequence shown here is derived from an EMBL/GenBank/DDBJ whole genome shotgun (WGS) entry which is preliminary data.</text>
</comment>
<accession>A0A2U1P5Y0</accession>
<dbReference type="AlphaFoldDB" id="A0A2U1P5Y0"/>
<keyword evidence="4" id="KW-1185">Reference proteome</keyword>
<dbReference type="InterPro" id="IPR051283">
    <property type="entry name" value="Sec_Metabolite_Acyltrans"/>
</dbReference>
<dbReference type="InterPro" id="IPR023213">
    <property type="entry name" value="CAT-like_dom_sf"/>
</dbReference>
<dbReference type="PANTHER" id="PTHR31896:SF36">
    <property type="entry name" value="HXXXD-TYPE ACYL-TRANSFERASE FAMILY PROTEIN-RELATED"/>
    <property type="match status" value="1"/>
</dbReference>
<dbReference type="Proteomes" id="UP000245207">
    <property type="component" value="Unassembled WGS sequence"/>
</dbReference>